<sequence>MGLQWIGNIKMSNKLALMILPPLLAFVFYGGTFVVNKYQSQSQLSTVLELSELAVVNGALVHELQKERGMSAGFIGSKGQSFAASLPKQRQLTDEQVRRYQQFIASHELPSEFGNKLSNVDASLGRLASVRQQVDNLTISLAEEVAYYTGMNGVLLSLVDDAASQSQISELSIKIKAFGAFLQLKERAGIERAVLSSTFGNAGFKPGAYKKFVTLVSEQNTYAERFNAAATSTTANEFAIRMSGDAEQAVQRFRDIAFSQDVAQIQSQNPEQWFDTSTRRIGVLTEFEKVLATDLIDITKSELSSAQTHMYIATFNLVLLTAFVLFMSVNISNYIHRNLKHMQKQVTSAGENADMAVRLDIQSQDEFGQVAKAFNVMMDDFEGIVAQVKSTTGALVSVVEQINQFTYSLRQDVDAGYSEVEQVASAMTEMTATVNEIAQHAESTSEASAKANKEAQTGNSDVSKTSQAISQLANEINEAGESIQQLDNDIQGIVAILDVISSIAEQTNLLALNAAIEAARAGEQGRGFAVVADEVRTLAQRAQNSTDDIKNMTERLKSGAAIAVKAMERGRTQAEASVAEAEHAGEELSIIVSLVSEIDSMNEQVAAATHEQTAVSEEVNRNAMKISELYVNTQEIASKIAELNAGLLDDASVLNAQVSKFHVSES</sequence>
<feature type="transmembrane region" description="Helical" evidence="6">
    <location>
        <begin position="310"/>
        <end position="335"/>
    </location>
</feature>
<protein>
    <submittedName>
        <fullName evidence="9">HAMP domain-containing protein</fullName>
    </submittedName>
</protein>
<dbReference type="InterPro" id="IPR013587">
    <property type="entry name" value="Nitrate/nitrite_sensing"/>
</dbReference>
<evidence type="ECO:0000256" key="4">
    <source>
        <dbReference type="PROSITE-ProRule" id="PRU00284"/>
    </source>
</evidence>
<evidence type="ECO:0000259" key="7">
    <source>
        <dbReference type="PROSITE" id="PS50111"/>
    </source>
</evidence>
<accession>A0A411PDV2</accession>
<dbReference type="GO" id="GO:0006935">
    <property type="term" value="P:chemotaxis"/>
    <property type="evidence" value="ECO:0007669"/>
    <property type="project" value="InterPro"/>
</dbReference>
<dbReference type="OrthoDB" id="2489132at2"/>
<evidence type="ECO:0000313" key="10">
    <source>
        <dbReference type="Proteomes" id="UP000291106"/>
    </source>
</evidence>
<dbReference type="InterPro" id="IPR003660">
    <property type="entry name" value="HAMP_dom"/>
</dbReference>
<dbReference type="Pfam" id="PF00015">
    <property type="entry name" value="MCPsignal"/>
    <property type="match status" value="1"/>
</dbReference>
<proteinExistence type="inferred from homology"/>
<feature type="domain" description="HAMP" evidence="8">
    <location>
        <begin position="333"/>
        <end position="386"/>
    </location>
</feature>
<evidence type="ECO:0000259" key="8">
    <source>
        <dbReference type="PROSITE" id="PS50885"/>
    </source>
</evidence>
<dbReference type="InterPro" id="IPR004089">
    <property type="entry name" value="MCPsignal_dom"/>
</dbReference>
<evidence type="ECO:0000256" key="6">
    <source>
        <dbReference type="SAM" id="Phobius"/>
    </source>
</evidence>
<dbReference type="Proteomes" id="UP000291106">
    <property type="component" value="Chromosome"/>
</dbReference>
<dbReference type="PANTHER" id="PTHR32089:SF120">
    <property type="entry name" value="METHYL-ACCEPTING CHEMOTAXIS PROTEIN TLPQ"/>
    <property type="match status" value="1"/>
</dbReference>
<gene>
    <name evidence="9" type="ORF">EXU30_02385</name>
</gene>
<feature type="compositionally biased region" description="Polar residues" evidence="5">
    <location>
        <begin position="454"/>
        <end position="466"/>
    </location>
</feature>
<dbReference type="SMART" id="SM00283">
    <property type="entry name" value="MA"/>
    <property type="match status" value="1"/>
</dbReference>
<dbReference type="GO" id="GO:0007165">
    <property type="term" value="P:signal transduction"/>
    <property type="evidence" value="ECO:0007669"/>
    <property type="project" value="UniProtKB-KW"/>
</dbReference>
<comment type="subcellular location">
    <subcellularLocation>
        <location evidence="1">Membrane</location>
    </subcellularLocation>
</comment>
<dbReference type="RefSeq" id="WP_130597642.1">
    <property type="nucleotide sequence ID" value="NZ_CP036200.1"/>
</dbReference>
<dbReference type="PROSITE" id="PS50885">
    <property type="entry name" value="HAMP"/>
    <property type="match status" value="1"/>
</dbReference>
<organism evidence="9 10">
    <name type="scientific">Shewanella maritima</name>
    <dbReference type="NCBI Taxonomy" id="2520507"/>
    <lineage>
        <taxon>Bacteria</taxon>
        <taxon>Pseudomonadati</taxon>
        <taxon>Pseudomonadota</taxon>
        <taxon>Gammaproteobacteria</taxon>
        <taxon>Alteromonadales</taxon>
        <taxon>Shewanellaceae</taxon>
        <taxon>Shewanella</taxon>
    </lineage>
</organism>
<keyword evidence="6" id="KW-0472">Membrane</keyword>
<dbReference type="KEGG" id="smai:EXU30_02385"/>
<dbReference type="CDD" id="cd11386">
    <property type="entry name" value="MCP_signal"/>
    <property type="match status" value="1"/>
</dbReference>
<dbReference type="AlphaFoldDB" id="A0A411PDV2"/>
<dbReference type="Gene3D" id="1.10.287.950">
    <property type="entry name" value="Methyl-accepting chemotaxis protein"/>
    <property type="match status" value="1"/>
</dbReference>
<evidence type="ECO:0000313" key="9">
    <source>
        <dbReference type="EMBL" id="QBF81668.1"/>
    </source>
</evidence>
<feature type="domain" description="Methyl-accepting transducer" evidence="7">
    <location>
        <begin position="391"/>
        <end position="627"/>
    </location>
</feature>
<evidence type="ECO:0000256" key="1">
    <source>
        <dbReference type="ARBA" id="ARBA00004370"/>
    </source>
</evidence>
<dbReference type="Pfam" id="PF00672">
    <property type="entry name" value="HAMP"/>
    <property type="match status" value="1"/>
</dbReference>
<comment type="similarity">
    <text evidence="3">Belongs to the methyl-accepting chemotaxis (MCP) protein family.</text>
</comment>
<dbReference type="GO" id="GO:0004888">
    <property type="term" value="F:transmembrane signaling receptor activity"/>
    <property type="evidence" value="ECO:0007669"/>
    <property type="project" value="InterPro"/>
</dbReference>
<keyword evidence="2 4" id="KW-0807">Transducer</keyword>
<evidence type="ECO:0000256" key="3">
    <source>
        <dbReference type="ARBA" id="ARBA00029447"/>
    </source>
</evidence>
<keyword evidence="10" id="KW-1185">Reference proteome</keyword>
<evidence type="ECO:0000256" key="5">
    <source>
        <dbReference type="SAM" id="MobiDB-lite"/>
    </source>
</evidence>
<feature type="region of interest" description="Disordered" evidence="5">
    <location>
        <begin position="440"/>
        <end position="466"/>
    </location>
</feature>
<dbReference type="SUPFAM" id="SSF58104">
    <property type="entry name" value="Methyl-accepting chemotaxis protein (MCP) signaling domain"/>
    <property type="match status" value="1"/>
</dbReference>
<evidence type="ECO:0000256" key="2">
    <source>
        <dbReference type="ARBA" id="ARBA00023224"/>
    </source>
</evidence>
<dbReference type="EMBL" id="CP036200">
    <property type="protein sequence ID" value="QBF81668.1"/>
    <property type="molecule type" value="Genomic_DNA"/>
</dbReference>
<reference evidence="9 10" key="1">
    <citation type="submission" date="2019-02" db="EMBL/GenBank/DDBJ databases">
        <title>Shewanella sp. D4-2 isolated from Dokdo Island.</title>
        <authorList>
            <person name="Baek K."/>
        </authorList>
    </citation>
    <scope>NUCLEOTIDE SEQUENCE [LARGE SCALE GENOMIC DNA]</scope>
    <source>
        <strain evidence="9 10">D4-2</strain>
    </source>
</reference>
<keyword evidence="6" id="KW-0812">Transmembrane</keyword>
<name>A0A411PDV2_9GAMM</name>
<dbReference type="GO" id="GO:0016020">
    <property type="term" value="C:membrane"/>
    <property type="evidence" value="ECO:0007669"/>
    <property type="project" value="UniProtKB-SubCell"/>
</dbReference>
<dbReference type="InterPro" id="IPR004090">
    <property type="entry name" value="Chemotax_Me-accpt_rcpt"/>
</dbReference>
<dbReference type="PANTHER" id="PTHR32089">
    <property type="entry name" value="METHYL-ACCEPTING CHEMOTAXIS PROTEIN MCPB"/>
    <property type="match status" value="1"/>
</dbReference>
<dbReference type="FunFam" id="1.10.287.950:FF:000001">
    <property type="entry name" value="Methyl-accepting chemotaxis sensory transducer"/>
    <property type="match status" value="1"/>
</dbReference>
<dbReference type="CDD" id="cd06225">
    <property type="entry name" value="HAMP"/>
    <property type="match status" value="1"/>
</dbReference>
<dbReference type="PROSITE" id="PS50111">
    <property type="entry name" value="CHEMOTAXIS_TRANSDUC_2"/>
    <property type="match status" value="1"/>
</dbReference>
<keyword evidence="6" id="KW-1133">Transmembrane helix</keyword>
<dbReference type="SMART" id="SM00304">
    <property type="entry name" value="HAMP"/>
    <property type="match status" value="2"/>
</dbReference>
<dbReference type="PRINTS" id="PR00260">
    <property type="entry name" value="CHEMTRNSDUCR"/>
</dbReference>
<dbReference type="Pfam" id="PF08376">
    <property type="entry name" value="NIT"/>
    <property type="match status" value="1"/>
</dbReference>